<dbReference type="AlphaFoldDB" id="A0AAW1LRK6"/>
<comment type="caution">
    <text evidence="1">The sequence shown here is derived from an EMBL/GenBank/DDBJ whole genome shotgun (WGS) entry which is preliminary data.</text>
</comment>
<proteinExistence type="predicted"/>
<evidence type="ECO:0000313" key="2">
    <source>
        <dbReference type="Proteomes" id="UP001458880"/>
    </source>
</evidence>
<dbReference type="Proteomes" id="UP001458880">
    <property type="component" value="Unassembled WGS sequence"/>
</dbReference>
<organism evidence="1 2">
    <name type="scientific">Popillia japonica</name>
    <name type="common">Japanese beetle</name>
    <dbReference type="NCBI Taxonomy" id="7064"/>
    <lineage>
        <taxon>Eukaryota</taxon>
        <taxon>Metazoa</taxon>
        <taxon>Ecdysozoa</taxon>
        <taxon>Arthropoda</taxon>
        <taxon>Hexapoda</taxon>
        <taxon>Insecta</taxon>
        <taxon>Pterygota</taxon>
        <taxon>Neoptera</taxon>
        <taxon>Endopterygota</taxon>
        <taxon>Coleoptera</taxon>
        <taxon>Polyphaga</taxon>
        <taxon>Scarabaeiformia</taxon>
        <taxon>Scarabaeidae</taxon>
        <taxon>Rutelinae</taxon>
        <taxon>Popillia</taxon>
    </lineage>
</organism>
<reference evidence="1 2" key="1">
    <citation type="journal article" date="2024" name="BMC Genomics">
        <title>De novo assembly and annotation of Popillia japonica's genome with initial clues to its potential as an invasive pest.</title>
        <authorList>
            <person name="Cucini C."/>
            <person name="Boschi S."/>
            <person name="Funari R."/>
            <person name="Cardaioli E."/>
            <person name="Iannotti N."/>
            <person name="Marturano G."/>
            <person name="Paoli F."/>
            <person name="Bruttini M."/>
            <person name="Carapelli A."/>
            <person name="Frati F."/>
            <person name="Nardi F."/>
        </authorList>
    </citation>
    <scope>NUCLEOTIDE SEQUENCE [LARGE SCALE GENOMIC DNA]</scope>
    <source>
        <strain evidence="1">DMR45628</strain>
    </source>
</reference>
<gene>
    <name evidence="1" type="ORF">QE152_g10361</name>
</gene>
<evidence type="ECO:0000313" key="1">
    <source>
        <dbReference type="EMBL" id="KAK9737861.1"/>
    </source>
</evidence>
<name>A0AAW1LRK6_POPJA</name>
<sequence>MLTIGDGDCDENVVKLKKKEFGKTNIPTMLTIGDGDCDENVVAAASVSCWASARAPKSARLTKRSSCQPATIMVTRHYHIS</sequence>
<accession>A0AAW1LRK6</accession>
<keyword evidence="2" id="KW-1185">Reference proteome</keyword>
<dbReference type="EMBL" id="JASPKY010000094">
    <property type="protein sequence ID" value="KAK9737861.1"/>
    <property type="molecule type" value="Genomic_DNA"/>
</dbReference>
<protein>
    <submittedName>
        <fullName evidence="1">Uncharacterized protein</fullName>
    </submittedName>
</protein>